<comment type="subcellular location">
    <subcellularLocation>
        <location evidence="1">Virion</location>
    </subcellularLocation>
</comment>
<proteinExistence type="predicted"/>
<feature type="region of interest" description="Disordered" evidence="5">
    <location>
        <begin position="63"/>
        <end position="84"/>
    </location>
</feature>
<evidence type="ECO:0000313" key="6">
    <source>
        <dbReference type="EMBL" id="AEN03693.1"/>
    </source>
</evidence>
<evidence type="ECO:0000256" key="4">
    <source>
        <dbReference type="ARBA" id="ARBA00032365"/>
    </source>
</evidence>
<protein>
    <recommendedName>
        <fullName evidence="4">Virion core protein 4b</fullName>
    </recommendedName>
</protein>
<sequence length="646" mass="73710">MEAVDNRDVFLNSIFDLKSNYVNQTLSLVDDDHIHTSDKNVKCSVCKTLYNLIDDDFISAGARNQRSKQKRNPNQTNDTQTQKKDCVVPIDEVASTHDWSMRLRTDGDAIAKFITTNKYDTSNFTIQDMLNIMNKLNIVRTDRSELFQLLSHVKSTLNNASVSVKCTHPLVLIHSHSNPKISNQLKELNRIYSPSNHHILLSTTRFQSIHFTDMSSSQDLAFIYKKQHTNNYVHPIIMALFGIKLPALENVFVYGDTHTLIKQLYEFRKVKSYNYMLLINRLTEDNQIVITGIPDVISTEIQRANIHTMIRKAIMNIRMGIFYCEDDDVIDTHLMKIIHTGCSQVMADEEQMLASILSIVGFRPTLVSVARPLNGISYDMRLQSAPYIVVNPMKMITTSDSPISINSRDIYSMAFDNNSGRVVFAPPNIGYSGCSGITHVEPAGSSIFGNAMNSPVIVNGVLMFYVERRQNKNVFGGECYTGFRSLINDVPMDVSPEIMLNGIMYRLKSAVCYKIGDQFFDCSNTSDIFLKGHYTIIFTEHGPWMYDPLSIFNPAARNARLMRSLKNHYKKLYMDQDEGFYDWLKGEGAAYVSSKQQMLMNHIVSFDDDLLTMEEAMSMISRHCCILIYAQDYDQYINGKHITELF</sequence>
<keyword evidence="7" id="KW-1185">Reference proteome</keyword>
<dbReference type="GeneID" id="11107242"/>
<keyword evidence="2" id="KW-0946">Virion</keyword>
<dbReference type="RefSeq" id="YP_004821457.1">
    <property type="nucleotide sequence ID" value="NC_015960.1"/>
</dbReference>
<evidence type="ECO:0000256" key="5">
    <source>
        <dbReference type="SAM" id="MobiDB-lite"/>
    </source>
</evidence>
<reference evidence="6 7" key="1">
    <citation type="journal article" date="2011" name="J. Virol.">
        <title>The genome of yoka poxvirus.</title>
        <authorList>
            <person name="Zhao G."/>
            <person name="Droit L."/>
            <person name="Tesh R.B."/>
            <person name="Popov V.L."/>
            <person name="Little N.S."/>
            <person name="Upton C."/>
            <person name="Virgin H.W."/>
            <person name="Wang D."/>
        </authorList>
    </citation>
    <scope>NUCLEOTIDE SEQUENCE [LARGE SCALE GENOMIC DNA]</scope>
    <source>
        <strain evidence="6">DakArB 4268</strain>
    </source>
</reference>
<accession>G3EHZ6</accession>
<dbReference type="Proteomes" id="UP000164653">
    <property type="component" value="Segment"/>
</dbReference>
<dbReference type="Pfam" id="PF03292">
    <property type="entry name" value="Pox_P4B"/>
    <property type="match status" value="1"/>
</dbReference>
<evidence type="ECO:0000256" key="1">
    <source>
        <dbReference type="ARBA" id="ARBA00004328"/>
    </source>
</evidence>
<dbReference type="InterPro" id="IPR004972">
    <property type="entry name" value="P4B"/>
</dbReference>
<dbReference type="EMBL" id="HQ849551">
    <property type="protein sequence ID" value="AEN03693.1"/>
    <property type="molecule type" value="Genomic_DNA"/>
</dbReference>
<evidence type="ECO:0000256" key="3">
    <source>
        <dbReference type="ARBA" id="ARBA00025179"/>
    </source>
</evidence>
<comment type="function">
    <text evidence="3">Major component of the virion core that undergoes proteolytic processing during the immature virion (IV) to mature virion (MV) transition. Essential for the formation of a structurally normal core.</text>
</comment>
<name>G3EHZ6_9POXV</name>
<dbReference type="OrthoDB" id="798at10239"/>
<dbReference type="KEGG" id="vg:11107242"/>
<evidence type="ECO:0000256" key="2">
    <source>
        <dbReference type="ARBA" id="ARBA00022844"/>
    </source>
</evidence>
<organism evidence="6 7">
    <name type="scientific">Yokapox virus</name>
    <dbReference type="NCBI Taxonomy" id="1076255"/>
    <lineage>
        <taxon>Viruses</taxon>
        <taxon>Varidnaviria</taxon>
        <taxon>Bamfordvirae</taxon>
        <taxon>Nucleocytoviricota</taxon>
        <taxon>Pokkesviricetes</taxon>
        <taxon>Chitovirales</taxon>
        <taxon>Poxviridae</taxon>
        <taxon>Chordopoxvirinae</taxon>
        <taxon>Centapoxvirus</taxon>
        <taxon>Centapoxvirus yokapox</taxon>
    </lineage>
</organism>
<evidence type="ECO:0000313" key="7">
    <source>
        <dbReference type="Proteomes" id="UP000164653"/>
    </source>
</evidence>
<dbReference type="GO" id="GO:0044423">
    <property type="term" value="C:virion component"/>
    <property type="evidence" value="ECO:0007669"/>
    <property type="project" value="UniProtKB-KW"/>
</dbReference>
<gene>
    <name evidence="6" type="ORF">YKV104c</name>
</gene>